<dbReference type="Proteomes" id="UP000777935">
    <property type="component" value="Unassembled WGS sequence"/>
</dbReference>
<accession>A0ABX2IMY4</accession>
<evidence type="ECO:0000256" key="2">
    <source>
        <dbReference type="ARBA" id="ARBA00023235"/>
    </source>
</evidence>
<organism evidence="3 4">
    <name type="scientific">Parasulfitobacter algicola</name>
    <dbReference type="NCBI Taxonomy" id="2614809"/>
    <lineage>
        <taxon>Bacteria</taxon>
        <taxon>Pseudomonadati</taxon>
        <taxon>Pseudomonadota</taxon>
        <taxon>Alphaproteobacteria</taxon>
        <taxon>Rhodobacterales</taxon>
        <taxon>Roseobacteraceae</taxon>
        <taxon>Parasulfitobacter</taxon>
    </lineage>
</organism>
<name>A0ABX2IMY4_9RHOB</name>
<reference evidence="3 4" key="1">
    <citation type="submission" date="2020-06" db="EMBL/GenBank/DDBJ databases">
        <title>Sulfitobacter algicola sp. nov., isolated from green algae.</title>
        <authorList>
            <person name="Wang C."/>
        </authorList>
    </citation>
    <scope>NUCLEOTIDE SEQUENCE [LARGE SCALE GENOMIC DNA]</scope>
    <source>
        <strain evidence="3 4">1151</strain>
    </source>
</reference>
<dbReference type="Gene3D" id="3.40.50.1860">
    <property type="match status" value="2"/>
</dbReference>
<protein>
    <submittedName>
        <fullName evidence="3">Aspartate/glutamate racemase family protein</fullName>
    </submittedName>
</protein>
<evidence type="ECO:0000313" key="4">
    <source>
        <dbReference type="Proteomes" id="UP000777935"/>
    </source>
</evidence>
<keyword evidence="2" id="KW-0413">Isomerase</keyword>
<dbReference type="InterPro" id="IPR001920">
    <property type="entry name" value="Asp/Glu_race"/>
</dbReference>
<dbReference type="NCBIfam" id="TIGR00035">
    <property type="entry name" value="asp_race"/>
    <property type="match status" value="1"/>
</dbReference>
<dbReference type="SUPFAM" id="SSF53681">
    <property type="entry name" value="Aspartate/glutamate racemase"/>
    <property type="match status" value="2"/>
</dbReference>
<evidence type="ECO:0000256" key="1">
    <source>
        <dbReference type="ARBA" id="ARBA00007847"/>
    </source>
</evidence>
<dbReference type="Pfam" id="PF01177">
    <property type="entry name" value="Asp_Glu_race"/>
    <property type="match status" value="1"/>
</dbReference>
<keyword evidence="4" id="KW-1185">Reference proteome</keyword>
<proteinExistence type="inferred from homology"/>
<comment type="caution">
    <text evidence="3">The sequence shown here is derived from an EMBL/GenBank/DDBJ whole genome shotgun (WGS) entry which is preliminary data.</text>
</comment>
<dbReference type="EMBL" id="JABUFE010000001">
    <property type="protein sequence ID" value="NSX53705.1"/>
    <property type="molecule type" value="Genomic_DNA"/>
</dbReference>
<sequence length="226" mass="23499">MTPRTIGVLGGMGPAATVDLMQRVINAVGAGDDADHVPMLVDQNPQVPSRIKALIDQTGDDPAPVLIAMAQRLQTAGAKALVMPCNTAHHYADAIADSVDIPFLNMIHLAAKAAQKHGAVGVLGSPAIKQVSLYAKALPNALYPADQDALLQAIRMVKMDGPTDSARAILQAASDDLAAQGAAAQLIACTEFSLISDAVPSPCIDTLDVLVDAIIDFSFRSDRNDG</sequence>
<dbReference type="InterPro" id="IPR015942">
    <property type="entry name" value="Asp/Glu/hydantoin_racemase"/>
</dbReference>
<dbReference type="InterPro" id="IPR004380">
    <property type="entry name" value="Asp_race"/>
</dbReference>
<dbReference type="PANTHER" id="PTHR21198">
    <property type="entry name" value="GLUTAMATE RACEMASE"/>
    <property type="match status" value="1"/>
</dbReference>
<comment type="similarity">
    <text evidence="1">Belongs to the aspartate/glutamate racemases family.</text>
</comment>
<dbReference type="PANTHER" id="PTHR21198:SF7">
    <property type="entry name" value="ASPARTATE-GLUTAMATE RACEMASE FAMILY"/>
    <property type="match status" value="1"/>
</dbReference>
<evidence type="ECO:0000313" key="3">
    <source>
        <dbReference type="EMBL" id="NSX53705.1"/>
    </source>
</evidence>
<gene>
    <name evidence="3" type="ORF">HRQ87_02720</name>
</gene>